<evidence type="ECO:0000313" key="3">
    <source>
        <dbReference type="Proteomes" id="UP000295636"/>
    </source>
</evidence>
<sequence length="439" mass="48162">MKKRVALSVLSLSLLLTTAVGCSGSTAPASSDTQPAAAGKNEEPIKLRFAWWGGQSRHDYTLKMIEMYEKRNPNVKILPEYAAFDDYWKKLVPQAAANDLPDVIQMSVAYISQYADRGQLEDLGPHMDKGSLDKSSISDSYLKVGQYNGKQYQITLGVNALAIVYDPQILKNAGASLPSNEWTWSDVEAMANKLKAGGKLLTASIDDRNFFNFYLRSQGQNLFSPDGSGLGYTDDKLFVDYYKRYQSIYNAGGLLTLDKLAQKKGTPEDDEMVLGNAAAAFTWSNLFVADSAASKRALEIAPPPGPNIGKGLFLQSSQGLSVIKNSKYKEEAIKFVNFMINDIEANKIMKGERGVPISSKVQEAIKPLLTPEEQKVVDYVAWAGKNTTSDNPIDPLGAVEVTKLLAELSQQILFKKTAQEDAAAKFRKEATAILAKNKK</sequence>
<proteinExistence type="predicted"/>
<dbReference type="InterPro" id="IPR006059">
    <property type="entry name" value="SBP"/>
</dbReference>
<name>A0A4R5KCZ6_9BACL</name>
<evidence type="ECO:0000313" key="2">
    <source>
        <dbReference type="EMBL" id="TDF93209.1"/>
    </source>
</evidence>
<dbReference type="RefSeq" id="WP_133234217.1">
    <property type="nucleotide sequence ID" value="NZ_SMRT01000017.1"/>
</dbReference>
<dbReference type="SUPFAM" id="SSF53850">
    <property type="entry name" value="Periplasmic binding protein-like II"/>
    <property type="match status" value="1"/>
</dbReference>
<keyword evidence="3" id="KW-1185">Reference proteome</keyword>
<dbReference type="AlphaFoldDB" id="A0A4R5KCZ6"/>
<dbReference type="PANTHER" id="PTHR43649:SF11">
    <property type="entry name" value="ABC TRANSPORTER SUBSTRATE-BINDING PROTEIN YESO-RELATED"/>
    <property type="match status" value="1"/>
</dbReference>
<dbReference type="Proteomes" id="UP000295636">
    <property type="component" value="Unassembled WGS sequence"/>
</dbReference>
<dbReference type="Gene3D" id="3.40.190.10">
    <property type="entry name" value="Periplasmic binding protein-like II"/>
    <property type="match status" value="2"/>
</dbReference>
<protein>
    <submittedName>
        <fullName evidence="2">Extracellular solute-binding protein</fullName>
    </submittedName>
</protein>
<organism evidence="2 3">
    <name type="scientific">Paenibacillus piri</name>
    <dbReference type="NCBI Taxonomy" id="2547395"/>
    <lineage>
        <taxon>Bacteria</taxon>
        <taxon>Bacillati</taxon>
        <taxon>Bacillota</taxon>
        <taxon>Bacilli</taxon>
        <taxon>Bacillales</taxon>
        <taxon>Paenibacillaceae</taxon>
        <taxon>Paenibacillus</taxon>
    </lineage>
</organism>
<comment type="caution">
    <text evidence="2">The sequence shown here is derived from an EMBL/GenBank/DDBJ whole genome shotgun (WGS) entry which is preliminary data.</text>
</comment>
<dbReference type="InterPro" id="IPR050490">
    <property type="entry name" value="Bact_solute-bd_prot1"/>
</dbReference>
<keyword evidence="1" id="KW-0732">Signal</keyword>
<evidence type="ECO:0000256" key="1">
    <source>
        <dbReference type="SAM" id="SignalP"/>
    </source>
</evidence>
<dbReference type="Pfam" id="PF01547">
    <property type="entry name" value="SBP_bac_1"/>
    <property type="match status" value="1"/>
</dbReference>
<dbReference type="PANTHER" id="PTHR43649">
    <property type="entry name" value="ARABINOSE-BINDING PROTEIN-RELATED"/>
    <property type="match status" value="1"/>
</dbReference>
<dbReference type="PROSITE" id="PS51257">
    <property type="entry name" value="PROKAR_LIPOPROTEIN"/>
    <property type="match status" value="1"/>
</dbReference>
<accession>A0A4R5KCZ6</accession>
<gene>
    <name evidence="2" type="ORF">E1757_27365</name>
</gene>
<feature type="signal peptide" evidence="1">
    <location>
        <begin position="1"/>
        <end position="22"/>
    </location>
</feature>
<dbReference type="EMBL" id="SMRT01000017">
    <property type="protein sequence ID" value="TDF93209.1"/>
    <property type="molecule type" value="Genomic_DNA"/>
</dbReference>
<feature type="chain" id="PRO_5039026170" evidence="1">
    <location>
        <begin position="23"/>
        <end position="439"/>
    </location>
</feature>
<reference evidence="2 3" key="1">
    <citation type="submission" date="2019-03" db="EMBL/GenBank/DDBJ databases">
        <title>This is whole genome sequence of Paenibacillus sp MS74 strain.</title>
        <authorList>
            <person name="Trinh H.N."/>
        </authorList>
    </citation>
    <scope>NUCLEOTIDE SEQUENCE [LARGE SCALE GENOMIC DNA]</scope>
    <source>
        <strain evidence="2 3">MS74</strain>
    </source>
</reference>
<dbReference type="OrthoDB" id="7918484at2"/>